<evidence type="ECO:0000259" key="10">
    <source>
        <dbReference type="PROSITE" id="PS51154"/>
    </source>
</evidence>
<name>A0AAV2H146_LYMST</name>
<evidence type="ECO:0000313" key="12">
    <source>
        <dbReference type="Proteomes" id="UP001497497"/>
    </source>
</evidence>
<dbReference type="Pfam" id="PF18102">
    <property type="entry name" value="DTC"/>
    <property type="match status" value="1"/>
</dbReference>
<dbReference type="GO" id="GO:0007219">
    <property type="term" value="P:Notch signaling pathway"/>
    <property type="evidence" value="ECO:0007669"/>
    <property type="project" value="InterPro"/>
</dbReference>
<keyword evidence="5 7" id="KW-0863">Zinc-finger</keyword>
<evidence type="ECO:0000256" key="3">
    <source>
        <dbReference type="ARBA" id="ARBA00022679"/>
    </source>
</evidence>
<evidence type="ECO:0000313" key="11">
    <source>
        <dbReference type="EMBL" id="CAL1527349.1"/>
    </source>
</evidence>
<dbReference type="InterPro" id="IPR002589">
    <property type="entry name" value="Macro_dom"/>
</dbReference>
<comment type="similarity">
    <text evidence="8">Belongs to the Deltex family.</text>
</comment>
<feature type="domain" description="RING-type" evidence="9">
    <location>
        <begin position="362"/>
        <end position="396"/>
    </location>
</feature>
<dbReference type="InterPro" id="IPR043472">
    <property type="entry name" value="Macro_dom-like"/>
</dbReference>
<dbReference type="EC" id="2.3.2.27" evidence="8"/>
<keyword evidence="8" id="KW-0963">Cytoplasm</keyword>
<dbReference type="AlphaFoldDB" id="A0AAV2H146"/>
<dbReference type="InterPro" id="IPR039396">
    <property type="entry name" value="Deltex_C"/>
</dbReference>
<dbReference type="Gene3D" id="3.30.390.130">
    <property type="match status" value="1"/>
</dbReference>
<dbReference type="PROSITE" id="PS51154">
    <property type="entry name" value="MACRO"/>
    <property type="match status" value="1"/>
</dbReference>
<evidence type="ECO:0000256" key="5">
    <source>
        <dbReference type="ARBA" id="ARBA00022771"/>
    </source>
</evidence>
<comment type="pathway">
    <text evidence="2 8">Protein modification; protein ubiquitination.</text>
</comment>
<evidence type="ECO:0000256" key="1">
    <source>
        <dbReference type="ARBA" id="ARBA00000900"/>
    </source>
</evidence>
<evidence type="ECO:0000256" key="6">
    <source>
        <dbReference type="ARBA" id="ARBA00022833"/>
    </source>
</evidence>
<evidence type="ECO:0000256" key="4">
    <source>
        <dbReference type="ARBA" id="ARBA00022723"/>
    </source>
</evidence>
<gene>
    <name evidence="11" type="ORF">GSLYS_00001526001</name>
</gene>
<evidence type="ECO:0000256" key="2">
    <source>
        <dbReference type="ARBA" id="ARBA00004906"/>
    </source>
</evidence>
<dbReference type="GO" id="GO:0005737">
    <property type="term" value="C:cytoplasm"/>
    <property type="evidence" value="ECO:0007669"/>
    <property type="project" value="UniProtKB-SubCell"/>
</dbReference>
<dbReference type="Pfam" id="PF01661">
    <property type="entry name" value="Macro"/>
    <property type="match status" value="1"/>
</dbReference>
<dbReference type="Gene3D" id="3.40.220.10">
    <property type="entry name" value="Leucine Aminopeptidase, subunit E, domain 1"/>
    <property type="match status" value="1"/>
</dbReference>
<feature type="domain" description="Macro" evidence="10">
    <location>
        <begin position="1"/>
        <end position="104"/>
    </location>
</feature>
<keyword evidence="3 8" id="KW-0808">Transferase</keyword>
<dbReference type="PANTHER" id="PTHR12622">
    <property type="entry name" value="DELTEX-RELATED"/>
    <property type="match status" value="1"/>
</dbReference>
<dbReference type="GO" id="GO:0016567">
    <property type="term" value="P:protein ubiquitination"/>
    <property type="evidence" value="ECO:0007669"/>
    <property type="project" value="UniProtKB-UniRule"/>
</dbReference>
<dbReference type="GO" id="GO:0008270">
    <property type="term" value="F:zinc ion binding"/>
    <property type="evidence" value="ECO:0007669"/>
    <property type="project" value="UniProtKB-KW"/>
</dbReference>
<comment type="caution">
    <text evidence="11">The sequence shown here is derived from an EMBL/GenBank/DDBJ whole genome shotgun (WGS) entry which is preliminary data.</text>
</comment>
<organism evidence="11 12">
    <name type="scientific">Lymnaea stagnalis</name>
    <name type="common">Great pond snail</name>
    <name type="synonym">Helix stagnalis</name>
    <dbReference type="NCBI Taxonomy" id="6523"/>
    <lineage>
        <taxon>Eukaryota</taxon>
        <taxon>Metazoa</taxon>
        <taxon>Spiralia</taxon>
        <taxon>Lophotrochozoa</taxon>
        <taxon>Mollusca</taxon>
        <taxon>Gastropoda</taxon>
        <taxon>Heterobranchia</taxon>
        <taxon>Euthyneura</taxon>
        <taxon>Panpulmonata</taxon>
        <taxon>Hygrophila</taxon>
        <taxon>Lymnaeoidea</taxon>
        <taxon>Lymnaeidae</taxon>
        <taxon>Lymnaea</taxon>
    </lineage>
</organism>
<keyword evidence="4 8" id="KW-0479">Metal-binding</keyword>
<dbReference type="InterPro" id="IPR039399">
    <property type="entry name" value="Deltex_C_sf"/>
</dbReference>
<dbReference type="Proteomes" id="UP001497497">
    <property type="component" value="Unassembled WGS sequence"/>
</dbReference>
<dbReference type="InterPro" id="IPR001841">
    <property type="entry name" value="Znf_RING"/>
</dbReference>
<protein>
    <recommendedName>
        <fullName evidence="8">E3 ubiquitin-protein ligase</fullName>
        <ecNumber evidence="8">2.3.2.27</ecNumber>
    </recommendedName>
</protein>
<evidence type="ECO:0000256" key="7">
    <source>
        <dbReference type="PROSITE-ProRule" id="PRU00175"/>
    </source>
</evidence>
<accession>A0AAV2H146</accession>
<comment type="subcellular location">
    <subcellularLocation>
        <location evidence="8">Cytoplasm</location>
    </subcellularLocation>
</comment>
<dbReference type="SUPFAM" id="SSF52949">
    <property type="entry name" value="Macro domain-like"/>
    <property type="match status" value="1"/>
</dbReference>
<proteinExistence type="inferred from homology"/>
<dbReference type="EMBL" id="CAXITT010000016">
    <property type="protein sequence ID" value="CAL1527349.1"/>
    <property type="molecule type" value="Genomic_DNA"/>
</dbReference>
<keyword evidence="6 8" id="KW-0862">Zinc</keyword>
<evidence type="ECO:0000256" key="8">
    <source>
        <dbReference type="RuleBase" id="RU367105"/>
    </source>
</evidence>
<dbReference type="GO" id="GO:0061630">
    <property type="term" value="F:ubiquitin protein ligase activity"/>
    <property type="evidence" value="ECO:0007669"/>
    <property type="project" value="UniProtKB-UniRule"/>
</dbReference>
<dbReference type="PROSITE" id="PS50089">
    <property type="entry name" value="ZF_RING_2"/>
    <property type="match status" value="1"/>
</dbReference>
<sequence>MHAVGPRWVDYPDKDRCLTELRRTVVRCLVEASRLKKVSIAMPSISAAIFKVPKELCAHCYMEAVKSFDDFADKLGVVPVKDVWFVDVDEDMVNIIQKKFEKEWHKPVDEKIAHEDFKLAQLHMSKNSDDKFDGSAIEKKDQRKLSHGTKLLDESNALFAQEDVSTSKSYQVNSIHISIVTKPATVYRSTIVVVGELFDELSGLHEFNVKDLAKPIHDLPMQKGEFQYLSLSKPDGSRSTLICQLHPNPDSPDNVTKAFGNLDNAKEIHKSDTVVFTSAIFYAKSQQGQNSTKIISRIAFKLFDFAAAISSTDSAIKSILIATGADYIPQVIKIFEERRASTTPPGRTSRALDSPVDSQDRCSLCSESINIESLKCCRELICSACLGKLSICPFCRVPVKILIGKQPTNGGMSCSSSQLDVHGYERKGSLEINYYFPAGIQAEELQHPSPGRSFKSVTRTAYLPATDDGYRALRLLRVAFHRRLIFTIDVSHTTRMEGIVWNIHHKTNRHSSENGYPDPTYLSRLMDELRQHGVTEESLAEEEKRLVEKLMESLSKKKEAVCRVF</sequence>
<comment type="catalytic activity">
    <reaction evidence="1 8">
        <text>S-ubiquitinyl-[E2 ubiquitin-conjugating enzyme]-L-cysteine + [acceptor protein]-L-lysine = [E2 ubiquitin-conjugating enzyme]-L-cysteine + N(6)-ubiquitinyl-[acceptor protein]-L-lysine.</text>
        <dbReference type="EC" id="2.3.2.27"/>
    </reaction>
</comment>
<keyword evidence="12" id="KW-1185">Reference proteome</keyword>
<dbReference type="InterPro" id="IPR039398">
    <property type="entry name" value="Deltex_fam"/>
</dbReference>
<reference evidence="11 12" key="1">
    <citation type="submission" date="2024-04" db="EMBL/GenBank/DDBJ databases">
        <authorList>
            <consortium name="Genoscope - CEA"/>
            <person name="William W."/>
        </authorList>
    </citation>
    <scope>NUCLEOTIDE SEQUENCE [LARGE SCALE GENOMIC DNA]</scope>
</reference>
<evidence type="ECO:0000259" key="9">
    <source>
        <dbReference type="PROSITE" id="PS50089"/>
    </source>
</evidence>